<name>A0A850QGE3_9RHOB</name>
<protein>
    <submittedName>
        <fullName evidence="1">Uncharacterized protein</fullName>
    </submittedName>
</protein>
<dbReference type="Proteomes" id="UP000592216">
    <property type="component" value="Unassembled WGS sequence"/>
</dbReference>
<gene>
    <name evidence="1" type="ORF">HJ536_16265</name>
</gene>
<accession>A0A850QGE3</accession>
<reference evidence="1 2" key="1">
    <citation type="submission" date="2020-04" db="EMBL/GenBank/DDBJ databases">
        <title>Donghicola sp., a member of the Rhodobacteraceae family isolated from mangrove forest in Thailand.</title>
        <authorList>
            <person name="Charoenyingcharoen P."/>
            <person name="Yukphan P."/>
        </authorList>
    </citation>
    <scope>NUCLEOTIDE SEQUENCE [LARGE SCALE GENOMIC DNA]</scope>
    <source>
        <strain evidence="1 2">B5-SW-15</strain>
    </source>
</reference>
<comment type="caution">
    <text evidence="1">The sequence shown here is derived from an EMBL/GenBank/DDBJ whole genome shotgun (WGS) entry which is preliminary data.</text>
</comment>
<dbReference type="AlphaFoldDB" id="A0A850QGE3"/>
<organism evidence="1 2">
    <name type="scientific">Donghicola mangrovi</name>
    <dbReference type="NCBI Taxonomy" id="2729614"/>
    <lineage>
        <taxon>Bacteria</taxon>
        <taxon>Pseudomonadati</taxon>
        <taxon>Pseudomonadota</taxon>
        <taxon>Alphaproteobacteria</taxon>
        <taxon>Rhodobacterales</taxon>
        <taxon>Roseobacteraceae</taxon>
        <taxon>Donghicola</taxon>
    </lineage>
</organism>
<sequence length="92" mass="10703">MLRTVSWGEFLRSGNLLVEWHDLIEKKDIPNMSVQIRHSAAASLFAVQTTLPPRFTSPVEGTFILEQWRGEKWKIWVFDLAKELQLLGFFAE</sequence>
<proteinExistence type="predicted"/>
<dbReference type="RefSeq" id="WP_177158523.1">
    <property type="nucleotide sequence ID" value="NZ_JABCJE010000010.1"/>
</dbReference>
<evidence type="ECO:0000313" key="2">
    <source>
        <dbReference type="Proteomes" id="UP000592216"/>
    </source>
</evidence>
<dbReference type="EMBL" id="JABCJE010000010">
    <property type="protein sequence ID" value="NVO24911.1"/>
    <property type="molecule type" value="Genomic_DNA"/>
</dbReference>
<evidence type="ECO:0000313" key="1">
    <source>
        <dbReference type="EMBL" id="NVO24911.1"/>
    </source>
</evidence>